<organism evidence="5 6">
    <name type="scientific">Candidatus Fischerbacteria bacterium RBG_13_37_8</name>
    <dbReference type="NCBI Taxonomy" id="1817863"/>
    <lineage>
        <taxon>Bacteria</taxon>
        <taxon>Candidatus Fischeribacteriota</taxon>
    </lineage>
</organism>
<keyword evidence="3" id="KW-0067">ATP-binding</keyword>
<dbReference type="Gene3D" id="3.40.50.300">
    <property type="entry name" value="P-loop containing nucleotide triphosphate hydrolases"/>
    <property type="match status" value="1"/>
</dbReference>
<keyword evidence="2" id="KW-0547">Nucleotide-binding</keyword>
<protein>
    <recommendedName>
        <fullName evidence="4">ABC transporter domain-containing protein</fullName>
    </recommendedName>
</protein>
<dbReference type="PANTHER" id="PTHR43023:SF6">
    <property type="entry name" value="INTERMEMBRANE PHOSPHOLIPID TRANSPORT SYSTEM ATP-BINDING PROTEIN MLAF"/>
    <property type="match status" value="1"/>
</dbReference>
<dbReference type="SMART" id="SM00382">
    <property type="entry name" value="AAA"/>
    <property type="match status" value="1"/>
</dbReference>
<evidence type="ECO:0000256" key="1">
    <source>
        <dbReference type="ARBA" id="ARBA00022448"/>
    </source>
</evidence>
<comment type="caution">
    <text evidence="5">The sequence shown here is derived from an EMBL/GenBank/DDBJ whole genome shotgun (WGS) entry which is preliminary data.</text>
</comment>
<dbReference type="GO" id="GO:0005524">
    <property type="term" value="F:ATP binding"/>
    <property type="evidence" value="ECO:0007669"/>
    <property type="project" value="UniProtKB-KW"/>
</dbReference>
<evidence type="ECO:0000313" key="6">
    <source>
        <dbReference type="Proteomes" id="UP000178943"/>
    </source>
</evidence>
<dbReference type="InterPro" id="IPR027417">
    <property type="entry name" value="P-loop_NTPase"/>
</dbReference>
<keyword evidence="1" id="KW-0813">Transport</keyword>
<evidence type="ECO:0000256" key="3">
    <source>
        <dbReference type="ARBA" id="ARBA00022840"/>
    </source>
</evidence>
<dbReference type="Pfam" id="PF00005">
    <property type="entry name" value="ABC_tran"/>
    <property type="match status" value="1"/>
</dbReference>
<dbReference type="STRING" id="1817863.A2Y62_17090"/>
<evidence type="ECO:0000313" key="5">
    <source>
        <dbReference type="EMBL" id="OGF62364.1"/>
    </source>
</evidence>
<dbReference type="PROSITE" id="PS00211">
    <property type="entry name" value="ABC_TRANSPORTER_1"/>
    <property type="match status" value="1"/>
</dbReference>
<dbReference type="Proteomes" id="UP000178943">
    <property type="component" value="Unassembled WGS sequence"/>
</dbReference>
<dbReference type="AlphaFoldDB" id="A0A1F5VG21"/>
<name>A0A1F5VG21_9BACT</name>
<dbReference type="InterPro" id="IPR003593">
    <property type="entry name" value="AAA+_ATPase"/>
</dbReference>
<accession>A0A1F5VG21</accession>
<feature type="domain" description="ABC transporter" evidence="4">
    <location>
        <begin position="5"/>
        <end position="263"/>
    </location>
</feature>
<dbReference type="PROSITE" id="PS50893">
    <property type="entry name" value="ABC_TRANSPORTER_2"/>
    <property type="match status" value="1"/>
</dbReference>
<sequence length="265" mass="29868">MQPIITFNDVHFSYNDHHILKGSTFSLNKGQMGIFIGENESGKSTIFKLIVGLIKPDEGEILINGKDIVQFKEEELYEIRKEMGIIFQESALFDSLTVEENVAYPLVERLVLDEVDIESRVQEVLRLVELEATEKKYPSELSGGMKKRVSIARALSPFPALLLYDDPAAGLDPMTARTIMKVIIKLRDMRGITSLVISNQFEETLLLAMLKAEQKGNQVVYNSIEGGNPDCIFFLLEQGKISFSGTFCDLQKSTSSYIQEFLLQE</sequence>
<dbReference type="EMBL" id="MFGW01000180">
    <property type="protein sequence ID" value="OGF62364.1"/>
    <property type="molecule type" value="Genomic_DNA"/>
</dbReference>
<dbReference type="GO" id="GO:0016887">
    <property type="term" value="F:ATP hydrolysis activity"/>
    <property type="evidence" value="ECO:0007669"/>
    <property type="project" value="InterPro"/>
</dbReference>
<evidence type="ECO:0000259" key="4">
    <source>
        <dbReference type="PROSITE" id="PS50893"/>
    </source>
</evidence>
<proteinExistence type="predicted"/>
<dbReference type="PANTHER" id="PTHR43023">
    <property type="entry name" value="PROTEIN TRIGALACTOSYLDIACYLGLYCEROL 3, CHLOROPLASTIC"/>
    <property type="match status" value="1"/>
</dbReference>
<evidence type="ECO:0000256" key="2">
    <source>
        <dbReference type="ARBA" id="ARBA00022741"/>
    </source>
</evidence>
<dbReference type="InterPro" id="IPR017871">
    <property type="entry name" value="ABC_transporter-like_CS"/>
</dbReference>
<dbReference type="InterPro" id="IPR003439">
    <property type="entry name" value="ABC_transporter-like_ATP-bd"/>
</dbReference>
<reference evidence="5 6" key="1">
    <citation type="journal article" date="2016" name="Nat. Commun.">
        <title>Thousands of microbial genomes shed light on interconnected biogeochemical processes in an aquifer system.</title>
        <authorList>
            <person name="Anantharaman K."/>
            <person name="Brown C.T."/>
            <person name="Hug L.A."/>
            <person name="Sharon I."/>
            <person name="Castelle C.J."/>
            <person name="Probst A.J."/>
            <person name="Thomas B.C."/>
            <person name="Singh A."/>
            <person name="Wilkins M.J."/>
            <person name="Karaoz U."/>
            <person name="Brodie E.L."/>
            <person name="Williams K.H."/>
            <person name="Hubbard S.S."/>
            <person name="Banfield J.F."/>
        </authorList>
    </citation>
    <scope>NUCLEOTIDE SEQUENCE [LARGE SCALE GENOMIC DNA]</scope>
</reference>
<dbReference type="SUPFAM" id="SSF52540">
    <property type="entry name" value="P-loop containing nucleoside triphosphate hydrolases"/>
    <property type="match status" value="1"/>
</dbReference>
<gene>
    <name evidence="5" type="ORF">A2Y62_17090</name>
</gene>